<comment type="caution">
    <text evidence="2">The sequence shown here is derived from an EMBL/GenBank/DDBJ whole genome shotgun (WGS) entry which is preliminary data.</text>
</comment>
<evidence type="ECO:0000313" key="3">
    <source>
        <dbReference type="Proteomes" id="UP001150538"/>
    </source>
</evidence>
<dbReference type="AlphaFoldDB" id="A0A9W8A1G5"/>
<dbReference type="Proteomes" id="UP001150538">
    <property type="component" value="Unassembled WGS sequence"/>
</dbReference>
<feature type="transmembrane region" description="Helical" evidence="1">
    <location>
        <begin position="30"/>
        <end position="51"/>
    </location>
</feature>
<evidence type="ECO:0000313" key="2">
    <source>
        <dbReference type="EMBL" id="KAJ1918890.1"/>
    </source>
</evidence>
<keyword evidence="1" id="KW-0812">Transmembrane</keyword>
<dbReference type="PANTHER" id="PTHR28254:SF1">
    <property type="entry name" value="CYTOCHROME B-C1 COMPLEX SUBUNIT 10, MITOCHONDRIAL"/>
    <property type="match status" value="1"/>
</dbReference>
<gene>
    <name evidence="2" type="ORF">H4219_002340</name>
</gene>
<dbReference type="OrthoDB" id="2391627at2759"/>
<dbReference type="EMBL" id="JANBPU010000036">
    <property type="protein sequence ID" value="KAJ1918890.1"/>
    <property type="molecule type" value="Genomic_DNA"/>
</dbReference>
<evidence type="ECO:0000256" key="1">
    <source>
        <dbReference type="SAM" id="Phobius"/>
    </source>
</evidence>
<accession>A0A9W8A1G5</accession>
<reference evidence="2" key="1">
    <citation type="submission" date="2022-07" db="EMBL/GenBank/DDBJ databases">
        <title>Phylogenomic reconstructions and comparative analyses of Kickxellomycotina fungi.</title>
        <authorList>
            <person name="Reynolds N.K."/>
            <person name="Stajich J.E."/>
            <person name="Barry K."/>
            <person name="Grigoriev I.V."/>
            <person name="Crous P."/>
            <person name="Smith M.E."/>
        </authorList>
    </citation>
    <scope>NUCLEOTIDE SEQUENCE</scope>
    <source>
        <strain evidence="2">NBRC 100468</strain>
    </source>
</reference>
<keyword evidence="1" id="KW-1133">Transmembrane helix</keyword>
<dbReference type="GO" id="GO:0005739">
    <property type="term" value="C:mitochondrion"/>
    <property type="evidence" value="ECO:0007669"/>
    <property type="project" value="GOC"/>
</dbReference>
<dbReference type="GO" id="GO:0006122">
    <property type="term" value="P:mitochondrial electron transport, ubiquinol to cytochrome c"/>
    <property type="evidence" value="ECO:0007669"/>
    <property type="project" value="InterPro"/>
</dbReference>
<dbReference type="InterPro" id="IPR019182">
    <property type="entry name" value="Cytochrome_b-c1_su10_fun"/>
</dbReference>
<sequence length="72" mass="7954">MAPQPHIVIKPQANFRAFSPEKVFLSARPAATWGVFAGITALFVLSNVPLVKKDVLSNIPFVGRYWKVEESA</sequence>
<organism evidence="2 3">
    <name type="scientific">Mycoemilia scoparia</name>
    <dbReference type="NCBI Taxonomy" id="417184"/>
    <lineage>
        <taxon>Eukaryota</taxon>
        <taxon>Fungi</taxon>
        <taxon>Fungi incertae sedis</taxon>
        <taxon>Zoopagomycota</taxon>
        <taxon>Kickxellomycotina</taxon>
        <taxon>Kickxellomycetes</taxon>
        <taxon>Kickxellales</taxon>
        <taxon>Kickxellaceae</taxon>
        <taxon>Mycoemilia</taxon>
    </lineage>
</organism>
<name>A0A9W8A1G5_9FUNG</name>
<dbReference type="PANTHER" id="PTHR28254">
    <property type="entry name" value="CYTOCHROME B-C1 COMPLEX SUBUNIT 10"/>
    <property type="match status" value="1"/>
</dbReference>
<protein>
    <submittedName>
        <fullName evidence="2">Uncharacterized protein</fullName>
    </submittedName>
</protein>
<dbReference type="Pfam" id="PF09796">
    <property type="entry name" value="QCR10"/>
    <property type="match status" value="1"/>
</dbReference>
<keyword evidence="3" id="KW-1185">Reference proteome</keyword>
<keyword evidence="1" id="KW-0472">Membrane</keyword>
<proteinExistence type="predicted"/>